<comment type="caution">
    <text evidence="8">The sequence shown here is derived from an EMBL/GenBank/DDBJ whole genome shotgun (WGS) entry which is preliminary data.</text>
</comment>
<dbReference type="InterPro" id="IPR043128">
    <property type="entry name" value="Rev_trsase/Diguanyl_cyclase"/>
</dbReference>
<dbReference type="InterPro" id="IPR029787">
    <property type="entry name" value="Nucleotide_cyclase"/>
</dbReference>
<dbReference type="InterPro" id="IPR029095">
    <property type="entry name" value="NarX-like_N"/>
</dbReference>
<dbReference type="Pfam" id="PF00989">
    <property type="entry name" value="PAS"/>
    <property type="match status" value="1"/>
</dbReference>
<dbReference type="Gene3D" id="3.30.70.270">
    <property type="match status" value="1"/>
</dbReference>
<dbReference type="Proteomes" id="UP000254326">
    <property type="component" value="Unassembled WGS sequence"/>
</dbReference>
<dbReference type="Pfam" id="PF00990">
    <property type="entry name" value="GGDEF"/>
    <property type="match status" value="1"/>
</dbReference>
<sequence length="498" mass="56833">MGWHSKRASSFITYAIALFFLFDGVALGLNIWITQRVQEQTIELNLAGRQRMLSQRMVKEFLLIPPNSTTSQRLKDLEQTVTLFDRTLNAFRIGGSTINTDNRIVTIDTISHRSYAHIIEESWTLWTPLRAQVFDYIRQPNGDTFVSLNRSLQRDNIQLLEHMNQLALAIETQARNEIRQVRLLQTAALILALLNFLITWLLYRRKVHSLEKERTIIDSLLNDMPSATVFTNSHGQLLNENPRFIELLGISIEEAKRHTIYELIVPDSTHKNLWRLSDIAFNQALLKVERSTAVEQGEHLTIWRIEDVSKEHEHLNALSQLAFEDPLLGLDNRAAFERRLQDIAPTLKRSTLSTLMFIDLDGFKQINDLLGHNKGDEVLKEVGHRLQQACRDRCYIARHGGDEFTLFASHLNNSEEAKTLAIRLVETLSAVYPTQEGNVEVGASIGVVMIKGRPKSFIELIHQADNAMYIAKQKPAYSRVHIVTAAPEPYSASIQAQN</sequence>
<dbReference type="CDD" id="cd00130">
    <property type="entry name" value="PAS"/>
    <property type="match status" value="1"/>
</dbReference>
<evidence type="ECO:0000259" key="7">
    <source>
        <dbReference type="PROSITE" id="PS50887"/>
    </source>
</evidence>
<dbReference type="PANTHER" id="PTHR44757">
    <property type="entry name" value="DIGUANYLATE CYCLASE DGCP"/>
    <property type="match status" value="1"/>
</dbReference>
<accession>A0A370U6V1</accession>
<evidence type="ECO:0000259" key="6">
    <source>
        <dbReference type="PROSITE" id="PS50112"/>
    </source>
</evidence>
<feature type="domain" description="PAS" evidence="6">
    <location>
        <begin position="213"/>
        <end position="268"/>
    </location>
</feature>
<keyword evidence="9" id="KW-1185">Reference proteome</keyword>
<dbReference type="SMART" id="SM00267">
    <property type="entry name" value="GGDEF"/>
    <property type="match status" value="1"/>
</dbReference>
<dbReference type="InterPro" id="IPR013767">
    <property type="entry name" value="PAS_fold"/>
</dbReference>
<dbReference type="InterPro" id="IPR000014">
    <property type="entry name" value="PAS"/>
</dbReference>
<dbReference type="GO" id="GO:0006355">
    <property type="term" value="P:regulation of DNA-templated transcription"/>
    <property type="evidence" value="ECO:0007669"/>
    <property type="project" value="InterPro"/>
</dbReference>
<keyword evidence="3 5" id="KW-1133">Transmembrane helix</keyword>
<dbReference type="NCBIfam" id="TIGR00254">
    <property type="entry name" value="GGDEF"/>
    <property type="match status" value="1"/>
</dbReference>
<keyword evidence="4 5" id="KW-0472">Membrane</keyword>
<dbReference type="RefSeq" id="WP_115468828.1">
    <property type="nucleotide sequence ID" value="NZ_QKRA01000007.1"/>
</dbReference>
<dbReference type="EMBL" id="QKRA01000007">
    <property type="protein sequence ID" value="RDL43500.1"/>
    <property type="molecule type" value="Genomic_DNA"/>
</dbReference>
<evidence type="ECO:0000256" key="1">
    <source>
        <dbReference type="ARBA" id="ARBA00004141"/>
    </source>
</evidence>
<evidence type="ECO:0000313" key="9">
    <source>
        <dbReference type="Proteomes" id="UP000254326"/>
    </source>
</evidence>
<dbReference type="InterPro" id="IPR035965">
    <property type="entry name" value="PAS-like_dom_sf"/>
</dbReference>
<dbReference type="GO" id="GO:0016020">
    <property type="term" value="C:membrane"/>
    <property type="evidence" value="ECO:0007669"/>
    <property type="project" value="UniProtKB-SubCell"/>
</dbReference>
<dbReference type="PROSITE" id="PS50887">
    <property type="entry name" value="GGDEF"/>
    <property type="match status" value="1"/>
</dbReference>
<comment type="subcellular location">
    <subcellularLocation>
        <location evidence="1">Membrane</location>
        <topology evidence="1">Multi-pass membrane protein</topology>
    </subcellularLocation>
</comment>
<evidence type="ECO:0000256" key="5">
    <source>
        <dbReference type="SAM" id="Phobius"/>
    </source>
</evidence>
<feature type="domain" description="GGDEF" evidence="7">
    <location>
        <begin position="351"/>
        <end position="485"/>
    </location>
</feature>
<dbReference type="Pfam" id="PF13675">
    <property type="entry name" value="PilJ"/>
    <property type="match status" value="1"/>
</dbReference>
<dbReference type="AlphaFoldDB" id="A0A370U6V1"/>
<dbReference type="CDD" id="cd01949">
    <property type="entry name" value="GGDEF"/>
    <property type="match status" value="1"/>
</dbReference>
<dbReference type="SUPFAM" id="SSF55073">
    <property type="entry name" value="Nucleotide cyclase"/>
    <property type="match status" value="1"/>
</dbReference>
<protein>
    <recommendedName>
        <fullName evidence="10">Diguanylate cyclase</fullName>
    </recommendedName>
</protein>
<gene>
    <name evidence="8" type="ORF">DN730_14285</name>
</gene>
<evidence type="ECO:0000256" key="3">
    <source>
        <dbReference type="ARBA" id="ARBA00022989"/>
    </source>
</evidence>
<dbReference type="SUPFAM" id="SSF55785">
    <property type="entry name" value="PYP-like sensor domain (PAS domain)"/>
    <property type="match status" value="1"/>
</dbReference>
<dbReference type="PROSITE" id="PS50112">
    <property type="entry name" value="PAS"/>
    <property type="match status" value="1"/>
</dbReference>
<organism evidence="8 9">
    <name type="scientific">Marinomonas piezotolerans</name>
    <dbReference type="NCBI Taxonomy" id="2213058"/>
    <lineage>
        <taxon>Bacteria</taxon>
        <taxon>Pseudomonadati</taxon>
        <taxon>Pseudomonadota</taxon>
        <taxon>Gammaproteobacteria</taxon>
        <taxon>Oceanospirillales</taxon>
        <taxon>Oceanospirillaceae</taxon>
        <taxon>Marinomonas</taxon>
    </lineage>
</organism>
<dbReference type="OrthoDB" id="9812260at2"/>
<name>A0A370U6V1_9GAMM</name>
<dbReference type="InterPro" id="IPR052155">
    <property type="entry name" value="Biofilm_reg_signaling"/>
</dbReference>
<evidence type="ECO:0000256" key="2">
    <source>
        <dbReference type="ARBA" id="ARBA00022692"/>
    </source>
</evidence>
<feature type="transmembrane region" description="Helical" evidence="5">
    <location>
        <begin position="12"/>
        <end position="33"/>
    </location>
</feature>
<dbReference type="PANTHER" id="PTHR44757:SF2">
    <property type="entry name" value="BIOFILM ARCHITECTURE MAINTENANCE PROTEIN MBAA"/>
    <property type="match status" value="1"/>
</dbReference>
<reference evidence="8 9" key="1">
    <citation type="submission" date="2018-06" db="EMBL/GenBank/DDBJ databases">
        <title>Marinomonas sp. YLB-05 draft genome sequence.</title>
        <authorList>
            <person name="Yu L."/>
            <person name="Tang X."/>
        </authorList>
    </citation>
    <scope>NUCLEOTIDE SEQUENCE [LARGE SCALE GENOMIC DNA]</scope>
    <source>
        <strain evidence="8 9">YLB-05</strain>
    </source>
</reference>
<evidence type="ECO:0008006" key="10">
    <source>
        <dbReference type="Google" id="ProtNLM"/>
    </source>
</evidence>
<evidence type="ECO:0000256" key="4">
    <source>
        <dbReference type="ARBA" id="ARBA00023136"/>
    </source>
</evidence>
<dbReference type="InterPro" id="IPR000160">
    <property type="entry name" value="GGDEF_dom"/>
</dbReference>
<keyword evidence="2 5" id="KW-0812">Transmembrane</keyword>
<feature type="transmembrane region" description="Helical" evidence="5">
    <location>
        <begin position="183"/>
        <end position="203"/>
    </location>
</feature>
<dbReference type="Gene3D" id="3.30.450.20">
    <property type="entry name" value="PAS domain"/>
    <property type="match status" value="1"/>
</dbReference>
<evidence type="ECO:0000313" key="8">
    <source>
        <dbReference type="EMBL" id="RDL43500.1"/>
    </source>
</evidence>
<proteinExistence type="predicted"/>